<gene>
    <name evidence="1" type="ORF">BC10311_03351</name>
</gene>
<dbReference type="EMBL" id="FMBG01000015">
    <property type="protein sequence ID" value="SCC44507.1"/>
    <property type="molecule type" value="Genomic_DNA"/>
</dbReference>
<name>A0AB37YTK9_9BACI</name>
<protein>
    <submittedName>
        <fullName evidence="1">Uncharacterized protein</fullName>
    </submittedName>
</protein>
<accession>A0AB37YTK9</accession>
<comment type="caution">
    <text evidence="1">The sequence shown here is derived from an EMBL/GenBank/DDBJ whole genome shotgun (WGS) entry which is preliminary data.</text>
</comment>
<reference evidence="1 2" key="1">
    <citation type="submission" date="2016-08" db="EMBL/GenBank/DDBJ databases">
        <authorList>
            <person name="Loux V."/>
            <person name="Rue O."/>
        </authorList>
    </citation>
    <scope>NUCLEOTIDE SEQUENCE [LARGE SCALE GENOMIC DNA]</scope>
    <source>
        <strain evidence="1 2">WSBC_10311</strain>
    </source>
</reference>
<dbReference type="Proteomes" id="UP000195728">
    <property type="component" value="Unassembled WGS sequence"/>
</dbReference>
<evidence type="ECO:0000313" key="2">
    <source>
        <dbReference type="Proteomes" id="UP000195728"/>
    </source>
</evidence>
<sequence>MIEWLRVSG</sequence>
<evidence type="ECO:0000313" key="1">
    <source>
        <dbReference type="EMBL" id="SCC44507.1"/>
    </source>
</evidence>
<proteinExistence type="predicted"/>
<organism evidence="1 2">
    <name type="scientific">Bacillus wiedmannii</name>
    <dbReference type="NCBI Taxonomy" id="1890302"/>
    <lineage>
        <taxon>Bacteria</taxon>
        <taxon>Bacillati</taxon>
        <taxon>Bacillota</taxon>
        <taxon>Bacilli</taxon>
        <taxon>Bacillales</taxon>
        <taxon>Bacillaceae</taxon>
        <taxon>Bacillus</taxon>
        <taxon>Bacillus cereus group</taxon>
    </lineage>
</organism>